<evidence type="ECO:0000256" key="1">
    <source>
        <dbReference type="SAM" id="MobiDB-lite"/>
    </source>
</evidence>
<gene>
    <name evidence="2" type="ORF">CYMTET_10534</name>
</gene>
<sequence length="1463" mass="151222">MIYDSVMHCPCLQVLLDSCGTIMTVQRHVEGDSSALQVAVACDLPDASTGTASCEYDGGGFIDELEGWFSEEQNVTALVTVSVTYGGAEIATSDTHHVILAQQVAHGPRMEAGLLMTLPLSPRFAGDMITCQVTAHTGGFAMSAVGFTMYYDTTALQYAGFEGAAAFLTPTLSDHTEGRLGVLFSGLAAGVDASTVTGDDVALATVSLHVRDDAVDGLYSTAVSAVVIEMVSMEMVTIPGTVDVPAEIRDERAADVEGDARYKGQLTLESPRVVGLYAYLGRAELFNTAPLDGADVRTTVTALRVLNRFGTPDEAVASTEAVCSVSLLEVADAEAAPSDTEGIACEVVLQSERHTKGASTVTLSVTDGLSGYAAAVPVRVWFPEAVAVELADTELNAIARAWAEGCVTARYQSSAVTAAARFGGEGLEAAASDMDSWLDVTCSVAFEVGDPAVASVEGALVRGLAPGATTVYISGLSSSVAESIAEVRVSSDEVAAHLDVALLTGLAWDAVPAVVADEGGAGEALEGAVTLLQELTAEGRSGPIFVYAAYTDGATELISRGGSGMNVTVSVAAGFAHALVVEPASLPNDAAAAYSFRGAVPAEAESADGDLLQTFWVEPCTSLEIASGHGHVTVQLAAPVSATVIAAVSKVAHNADPAAASPVSLATASALVVTLKYEDGSERDFTYDKRTVLDVVTGTHAIRVAVDADTGPYAEAVADGARGVGTVRATFPEYAAASGLVAYVEVEVVAMEGVSLSSSPHPAFTGSHTVSETRLGWILCSGVFQRAALQLIATLSDGQTRDVTSEADFAVTPVAASIAGSSVGLSVVEGNIVVPSILGTYSITGSFSGAESAALEVIVEDTVVAASEVEHATEWSSGGALRGLPGTSQPLVVVMRFTDGTELTDAVSGAQATWLPPSDLLAFTSDAPDRLEVSNSGSVTLLANHYDAVLLTATAVCSDPALVDAAHPLPSSGDAVFCNLVASAGDVDLGAEDGVQFAPAAIGMRLEVPVRLQAQGTLNVFAVTVTANPAHLAAVECRVGTDWAAYSFTCTLNDPPGEVLLAGVELESPVSGLAHLGTVTFEVLGGFVTTPIGGVVHALGTSTTHENTAYPLVAGDGSLLLQLETRRRGLLSLATTLSKETAYLVDCYQRREVSRIRHQHSRALRQEAGDPVLGDVNADGVFDGFDLLDAKRWVAGVKGFTMAEVATLTEHQRRQLDPTLDFLTAPGVTSNCPTEWTAGTPCPSPKDTQFLQYVFANFQRFVGLEDQSELAALITLPDTLNGELTAAVSVFDRQGTPAGPNATKVLFELTLAGLNLELQVSVGNIVGTTDDGLLVAAVYNVSNGVFQLRASGPEANNGSFVPQEDVEVVLVVRTYDSFGATSAERAFAFAGSSVVGTPFTPLTTVDIGDEAAWASTPSPVAMHATDTPLPPPPAPLHHQSQSHQPSLPAANADIIPYHHPQST</sequence>
<name>A0AAE0LE30_9CHLO</name>
<feature type="region of interest" description="Disordered" evidence="1">
    <location>
        <begin position="1420"/>
        <end position="1447"/>
    </location>
</feature>
<dbReference type="GO" id="GO:0030246">
    <property type="term" value="F:carbohydrate binding"/>
    <property type="evidence" value="ECO:0007669"/>
    <property type="project" value="InterPro"/>
</dbReference>
<accession>A0AAE0LE30</accession>
<feature type="compositionally biased region" description="Low complexity" evidence="1">
    <location>
        <begin position="1436"/>
        <end position="1447"/>
    </location>
</feature>
<comment type="caution">
    <text evidence="2">The sequence shown here is derived from an EMBL/GenBank/DDBJ whole genome shotgun (WGS) entry which is preliminary data.</text>
</comment>
<dbReference type="Gene3D" id="2.60.40.680">
    <property type="match status" value="1"/>
</dbReference>
<organism evidence="2 3">
    <name type="scientific">Cymbomonas tetramitiformis</name>
    <dbReference type="NCBI Taxonomy" id="36881"/>
    <lineage>
        <taxon>Eukaryota</taxon>
        <taxon>Viridiplantae</taxon>
        <taxon>Chlorophyta</taxon>
        <taxon>Pyramimonadophyceae</taxon>
        <taxon>Pyramimonadales</taxon>
        <taxon>Pyramimonadaceae</taxon>
        <taxon>Cymbomonas</taxon>
    </lineage>
</organism>
<dbReference type="SUPFAM" id="SSF49384">
    <property type="entry name" value="Carbohydrate-binding domain"/>
    <property type="match status" value="1"/>
</dbReference>
<keyword evidence="3" id="KW-1185">Reference proteome</keyword>
<evidence type="ECO:0000313" key="3">
    <source>
        <dbReference type="Proteomes" id="UP001190700"/>
    </source>
</evidence>
<protein>
    <recommendedName>
        <fullName evidence="4">GPS domain-containing protein</fullName>
    </recommendedName>
</protein>
<evidence type="ECO:0000313" key="2">
    <source>
        <dbReference type="EMBL" id="KAK3281687.1"/>
    </source>
</evidence>
<dbReference type="EMBL" id="LGRX02003745">
    <property type="protein sequence ID" value="KAK3281687.1"/>
    <property type="molecule type" value="Genomic_DNA"/>
</dbReference>
<evidence type="ECO:0008006" key="4">
    <source>
        <dbReference type="Google" id="ProtNLM"/>
    </source>
</evidence>
<reference evidence="2 3" key="1">
    <citation type="journal article" date="2015" name="Genome Biol. Evol.">
        <title>Comparative Genomics of a Bacterivorous Green Alga Reveals Evolutionary Causalities and Consequences of Phago-Mixotrophic Mode of Nutrition.</title>
        <authorList>
            <person name="Burns J.A."/>
            <person name="Paasch A."/>
            <person name="Narechania A."/>
            <person name="Kim E."/>
        </authorList>
    </citation>
    <scope>NUCLEOTIDE SEQUENCE [LARGE SCALE GENOMIC DNA]</scope>
    <source>
        <strain evidence="2 3">PLY_AMNH</strain>
    </source>
</reference>
<dbReference type="InterPro" id="IPR008965">
    <property type="entry name" value="CBM2/CBM3_carb-bd_dom_sf"/>
</dbReference>
<dbReference type="Proteomes" id="UP001190700">
    <property type="component" value="Unassembled WGS sequence"/>
</dbReference>
<proteinExistence type="predicted"/>